<reference evidence="1" key="1">
    <citation type="submission" date="2023-04" db="EMBL/GenBank/DDBJ databases">
        <title>A chromosome-level genome assembly of the parasitoid wasp Eretmocerus hayati.</title>
        <authorList>
            <person name="Zhong Y."/>
            <person name="Liu S."/>
            <person name="Liu Y."/>
        </authorList>
    </citation>
    <scope>NUCLEOTIDE SEQUENCE</scope>
    <source>
        <strain evidence="1">ZJU_SS_LIU_2023</strain>
    </source>
</reference>
<name>A0ACC2N2S5_9HYME</name>
<keyword evidence="2" id="KW-1185">Reference proteome</keyword>
<evidence type="ECO:0000313" key="2">
    <source>
        <dbReference type="Proteomes" id="UP001239111"/>
    </source>
</evidence>
<organism evidence="1 2">
    <name type="scientific">Eretmocerus hayati</name>
    <dbReference type="NCBI Taxonomy" id="131215"/>
    <lineage>
        <taxon>Eukaryota</taxon>
        <taxon>Metazoa</taxon>
        <taxon>Ecdysozoa</taxon>
        <taxon>Arthropoda</taxon>
        <taxon>Hexapoda</taxon>
        <taxon>Insecta</taxon>
        <taxon>Pterygota</taxon>
        <taxon>Neoptera</taxon>
        <taxon>Endopterygota</taxon>
        <taxon>Hymenoptera</taxon>
        <taxon>Apocrita</taxon>
        <taxon>Proctotrupomorpha</taxon>
        <taxon>Chalcidoidea</taxon>
        <taxon>Aphelinidae</taxon>
        <taxon>Aphelininae</taxon>
        <taxon>Eretmocerus</taxon>
    </lineage>
</organism>
<accession>A0ACC2N2S5</accession>
<sequence>MTLVGLAHHISPSARSDKAYHKPATTTKKSKSQPFSPIAQNQEDPKFEYLRKHQGGLYEGKMTVVDTDKGYWGIKKESAVLERTAMRLKLKAAEKELYYHEAKYNKLMDSNDDDGGNDI</sequence>
<evidence type="ECO:0000313" key="1">
    <source>
        <dbReference type="EMBL" id="KAJ8665369.1"/>
    </source>
</evidence>
<gene>
    <name evidence="1" type="ORF">QAD02_007031</name>
</gene>
<proteinExistence type="predicted"/>
<dbReference type="EMBL" id="CM056744">
    <property type="protein sequence ID" value="KAJ8665369.1"/>
    <property type="molecule type" value="Genomic_DNA"/>
</dbReference>
<dbReference type="Proteomes" id="UP001239111">
    <property type="component" value="Chromosome 4"/>
</dbReference>
<protein>
    <submittedName>
        <fullName evidence="1">Uncharacterized protein</fullName>
    </submittedName>
</protein>
<comment type="caution">
    <text evidence="1">The sequence shown here is derived from an EMBL/GenBank/DDBJ whole genome shotgun (WGS) entry which is preliminary data.</text>
</comment>